<dbReference type="SUPFAM" id="SSF52540">
    <property type="entry name" value="P-loop containing nucleoside triphosphate hydrolases"/>
    <property type="match status" value="1"/>
</dbReference>
<dbReference type="InterPro" id="IPR008145">
    <property type="entry name" value="GK/Ca_channel_bsu"/>
</dbReference>
<keyword evidence="5 9" id="KW-0547">Nucleotide-binding</keyword>
<dbReference type="InterPro" id="IPR020590">
    <property type="entry name" value="Guanylate_kinase_CS"/>
</dbReference>
<feature type="domain" description="Guanylate kinase-like" evidence="10">
    <location>
        <begin position="21"/>
        <end position="209"/>
    </location>
</feature>
<comment type="function">
    <text evidence="9">Essential for recycling GMP and indirectly, cGMP.</text>
</comment>
<comment type="similarity">
    <text evidence="1 9">Belongs to the guanylate kinase family.</text>
</comment>
<proteinExistence type="inferred from homology"/>
<dbReference type="CDD" id="cd00071">
    <property type="entry name" value="GMPK"/>
    <property type="match status" value="1"/>
</dbReference>
<dbReference type="InterPro" id="IPR008144">
    <property type="entry name" value="Guanylate_kin-like_dom"/>
</dbReference>
<evidence type="ECO:0000256" key="4">
    <source>
        <dbReference type="ARBA" id="ARBA00022679"/>
    </source>
</evidence>
<feature type="binding site" evidence="9">
    <location>
        <begin position="28"/>
        <end position="35"/>
    </location>
    <ligand>
        <name>ATP</name>
        <dbReference type="ChEBI" id="CHEBI:30616"/>
    </ligand>
</feature>
<evidence type="ECO:0000313" key="11">
    <source>
        <dbReference type="EMBL" id="MDZ8118348.1"/>
    </source>
</evidence>
<dbReference type="PANTHER" id="PTHR23117">
    <property type="entry name" value="GUANYLATE KINASE-RELATED"/>
    <property type="match status" value="1"/>
</dbReference>
<comment type="caution">
    <text evidence="11">The sequence shown here is derived from an EMBL/GenBank/DDBJ whole genome shotgun (WGS) entry which is preliminary data.</text>
</comment>
<dbReference type="HAMAP" id="MF_00328">
    <property type="entry name" value="Guanylate_kinase"/>
    <property type="match status" value="1"/>
</dbReference>
<evidence type="ECO:0000256" key="2">
    <source>
        <dbReference type="ARBA" id="ARBA00012961"/>
    </source>
</evidence>
<evidence type="ECO:0000256" key="8">
    <source>
        <dbReference type="ARBA" id="ARBA00030128"/>
    </source>
</evidence>
<name>A0ABU5MW50_9BACT</name>
<dbReference type="Gene3D" id="3.40.50.300">
    <property type="entry name" value="P-loop containing nucleotide triphosphate hydrolases"/>
    <property type="match status" value="1"/>
</dbReference>
<keyword evidence="6 9" id="KW-0418">Kinase</keyword>
<evidence type="ECO:0000256" key="1">
    <source>
        <dbReference type="ARBA" id="ARBA00005790"/>
    </source>
</evidence>
<dbReference type="InterPro" id="IPR017665">
    <property type="entry name" value="Guanylate_kinase"/>
</dbReference>
<dbReference type="SMART" id="SM00072">
    <property type="entry name" value="GuKc"/>
    <property type="match status" value="1"/>
</dbReference>
<dbReference type="PANTHER" id="PTHR23117:SF13">
    <property type="entry name" value="GUANYLATE KINASE"/>
    <property type="match status" value="1"/>
</dbReference>
<dbReference type="EMBL" id="JARVCO010000007">
    <property type="protein sequence ID" value="MDZ8118348.1"/>
    <property type="molecule type" value="Genomic_DNA"/>
</dbReference>
<keyword evidence="12" id="KW-1185">Reference proteome</keyword>
<protein>
    <recommendedName>
        <fullName evidence="3 9">Guanylate kinase</fullName>
        <ecNumber evidence="2 9">2.7.4.8</ecNumber>
    </recommendedName>
    <alternativeName>
        <fullName evidence="8 9">GMP kinase</fullName>
    </alternativeName>
</protein>
<dbReference type="PROSITE" id="PS50052">
    <property type="entry name" value="GUANYLATE_KINASE_2"/>
    <property type="match status" value="1"/>
</dbReference>
<dbReference type="NCBIfam" id="TIGR03263">
    <property type="entry name" value="guanyl_kin"/>
    <property type="match status" value="1"/>
</dbReference>
<evidence type="ECO:0000256" key="5">
    <source>
        <dbReference type="ARBA" id="ARBA00022741"/>
    </source>
</evidence>
<dbReference type="Pfam" id="PF00625">
    <property type="entry name" value="Guanylate_kin"/>
    <property type="match status" value="1"/>
</dbReference>
<evidence type="ECO:0000256" key="9">
    <source>
        <dbReference type="HAMAP-Rule" id="MF_00328"/>
    </source>
</evidence>
<evidence type="ECO:0000313" key="12">
    <source>
        <dbReference type="Proteomes" id="UP001290861"/>
    </source>
</evidence>
<evidence type="ECO:0000256" key="6">
    <source>
        <dbReference type="ARBA" id="ARBA00022777"/>
    </source>
</evidence>
<gene>
    <name evidence="9 11" type="primary">gmk</name>
    <name evidence="11" type="ORF">P9H32_06860</name>
</gene>
<evidence type="ECO:0000256" key="3">
    <source>
        <dbReference type="ARBA" id="ARBA00016296"/>
    </source>
</evidence>
<dbReference type="Gene3D" id="3.30.63.10">
    <property type="entry name" value="Guanylate Kinase phosphate binding domain"/>
    <property type="match status" value="1"/>
</dbReference>
<dbReference type="GO" id="GO:0004385">
    <property type="term" value="F:GMP kinase activity"/>
    <property type="evidence" value="ECO:0007669"/>
    <property type="project" value="UniProtKB-EC"/>
</dbReference>
<keyword evidence="9" id="KW-0963">Cytoplasm</keyword>
<dbReference type="EC" id="2.7.4.8" evidence="2 9"/>
<sequence>MEEGKHKLIQEQPPVARTSRPLLIVVSAPSGCGKSTLCDRLVEEFPKIAYSVSCTTRAPRGEEQDGVEYYFLSKKEFKERIKHGEFLEWAKVHGNYYGTLEDTVLYSMEEGRHILLDIDVQGAAQLRKSLQKLDPRHPVRRGFTDIFVLPPSLEELEKRLRGRGTDEEKVIQKRLEAAEDEMAYAKNYTHRIINDDLETAYDDLKSIILTGMGLF</sequence>
<reference evidence="11 12" key="1">
    <citation type="journal article" date="2024" name="Appl. Environ. Microbiol.">
        <title>Pontiella agarivorans sp. nov., a novel marine anaerobic bacterium capable of degrading macroalgal polysaccharides and fixing nitrogen.</title>
        <authorList>
            <person name="Liu N."/>
            <person name="Kivenson V."/>
            <person name="Peng X."/>
            <person name="Cui Z."/>
            <person name="Lankiewicz T.S."/>
            <person name="Gosselin K.M."/>
            <person name="English C.J."/>
            <person name="Blair E.M."/>
            <person name="O'Malley M.A."/>
            <person name="Valentine D.L."/>
        </authorList>
    </citation>
    <scope>NUCLEOTIDE SEQUENCE [LARGE SCALE GENOMIC DNA]</scope>
    <source>
        <strain evidence="11 12">NLcol2</strain>
    </source>
</reference>
<evidence type="ECO:0000259" key="10">
    <source>
        <dbReference type="PROSITE" id="PS50052"/>
    </source>
</evidence>
<dbReference type="InterPro" id="IPR027417">
    <property type="entry name" value="P-loop_NTPase"/>
</dbReference>
<comment type="subcellular location">
    <subcellularLocation>
        <location evidence="9">Cytoplasm</location>
    </subcellularLocation>
</comment>
<keyword evidence="4 9" id="KW-0808">Transferase</keyword>
<dbReference type="RefSeq" id="WP_322608145.1">
    <property type="nucleotide sequence ID" value="NZ_JARVCO010000007.1"/>
</dbReference>
<keyword evidence="7 9" id="KW-0067">ATP-binding</keyword>
<comment type="catalytic activity">
    <reaction evidence="9">
        <text>GMP + ATP = GDP + ADP</text>
        <dbReference type="Rhea" id="RHEA:20780"/>
        <dbReference type="ChEBI" id="CHEBI:30616"/>
        <dbReference type="ChEBI" id="CHEBI:58115"/>
        <dbReference type="ChEBI" id="CHEBI:58189"/>
        <dbReference type="ChEBI" id="CHEBI:456216"/>
        <dbReference type="EC" id="2.7.4.8"/>
    </reaction>
</comment>
<dbReference type="Proteomes" id="UP001290861">
    <property type="component" value="Unassembled WGS sequence"/>
</dbReference>
<accession>A0ABU5MW50</accession>
<organism evidence="11 12">
    <name type="scientific">Pontiella agarivorans</name>
    <dbReference type="NCBI Taxonomy" id="3038953"/>
    <lineage>
        <taxon>Bacteria</taxon>
        <taxon>Pseudomonadati</taxon>
        <taxon>Kiritimatiellota</taxon>
        <taxon>Kiritimatiellia</taxon>
        <taxon>Kiritimatiellales</taxon>
        <taxon>Pontiellaceae</taxon>
        <taxon>Pontiella</taxon>
    </lineage>
</organism>
<evidence type="ECO:0000256" key="7">
    <source>
        <dbReference type="ARBA" id="ARBA00022840"/>
    </source>
</evidence>
<dbReference type="PROSITE" id="PS00856">
    <property type="entry name" value="GUANYLATE_KINASE_1"/>
    <property type="match status" value="1"/>
</dbReference>